<dbReference type="PROSITE" id="PS51257">
    <property type="entry name" value="PROKAR_LIPOPROTEIN"/>
    <property type="match status" value="1"/>
</dbReference>
<evidence type="ECO:0000313" key="3">
    <source>
        <dbReference type="Proteomes" id="UP000614460"/>
    </source>
</evidence>
<comment type="caution">
    <text evidence="2">The sequence shown here is derived from an EMBL/GenBank/DDBJ whole genome shotgun (WGS) entry which is preliminary data.</text>
</comment>
<dbReference type="EMBL" id="BMKM01000005">
    <property type="protein sequence ID" value="GGE24618.1"/>
    <property type="molecule type" value="Genomic_DNA"/>
</dbReference>
<feature type="region of interest" description="Disordered" evidence="1">
    <location>
        <begin position="25"/>
        <end position="73"/>
    </location>
</feature>
<accession>A0A8H9KUR2</accession>
<feature type="compositionally biased region" description="Basic and acidic residues" evidence="1">
    <location>
        <begin position="46"/>
        <end position="58"/>
    </location>
</feature>
<evidence type="ECO:0008006" key="4">
    <source>
        <dbReference type="Google" id="ProtNLM"/>
    </source>
</evidence>
<evidence type="ECO:0000256" key="1">
    <source>
        <dbReference type="SAM" id="MobiDB-lite"/>
    </source>
</evidence>
<keyword evidence="3" id="KW-1185">Reference proteome</keyword>
<evidence type="ECO:0000313" key="2">
    <source>
        <dbReference type="EMBL" id="GGE24618.1"/>
    </source>
</evidence>
<feature type="compositionally biased region" description="Polar residues" evidence="1">
    <location>
        <begin position="26"/>
        <end position="45"/>
    </location>
</feature>
<reference evidence="2" key="2">
    <citation type="submission" date="2020-09" db="EMBL/GenBank/DDBJ databases">
        <authorList>
            <person name="Sun Q."/>
            <person name="Zhou Y."/>
        </authorList>
    </citation>
    <scope>NUCLEOTIDE SEQUENCE</scope>
    <source>
        <strain evidence="2">CGMCC 1.15966</strain>
    </source>
</reference>
<sequence>MRKIGLWNGLALVILLGACNNDGNKKNVQQTSETLSTSDSVQITEKSPDSLSQEHKTVSVESNTLTTTGSNLSADQSNLNVDVQLGADQLFDFN</sequence>
<proteinExistence type="predicted"/>
<dbReference type="Proteomes" id="UP000614460">
    <property type="component" value="Unassembled WGS sequence"/>
</dbReference>
<protein>
    <recommendedName>
        <fullName evidence="4">Lipoprotein</fullName>
    </recommendedName>
</protein>
<name>A0A8H9KUR2_9SPHI</name>
<organism evidence="2 3">
    <name type="scientific">Sphingobacterium cellulitidis</name>
    <dbReference type="NCBI Taxonomy" id="1768011"/>
    <lineage>
        <taxon>Bacteria</taxon>
        <taxon>Pseudomonadati</taxon>
        <taxon>Bacteroidota</taxon>
        <taxon>Sphingobacteriia</taxon>
        <taxon>Sphingobacteriales</taxon>
        <taxon>Sphingobacteriaceae</taxon>
        <taxon>Sphingobacterium</taxon>
    </lineage>
</organism>
<dbReference type="AlphaFoldDB" id="A0A8H9KUR2"/>
<gene>
    <name evidence="2" type="ORF">GCM10011516_22860</name>
</gene>
<reference evidence="2" key="1">
    <citation type="journal article" date="2014" name="Int. J. Syst. Evol. Microbiol.">
        <title>Complete genome sequence of Corynebacterium casei LMG S-19264T (=DSM 44701T), isolated from a smear-ripened cheese.</title>
        <authorList>
            <consortium name="US DOE Joint Genome Institute (JGI-PGF)"/>
            <person name="Walter F."/>
            <person name="Albersmeier A."/>
            <person name="Kalinowski J."/>
            <person name="Ruckert C."/>
        </authorList>
    </citation>
    <scope>NUCLEOTIDE SEQUENCE</scope>
    <source>
        <strain evidence="2">CGMCC 1.15966</strain>
    </source>
</reference>
<dbReference type="RefSeq" id="WP_182499142.1">
    <property type="nucleotide sequence ID" value="NZ_BMKM01000005.1"/>
</dbReference>
<feature type="compositionally biased region" description="Low complexity" evidence="1">
    <location>
        <begin position="62"/>
        <end position="73"/>
    </location>
</feature>